<dbReference type="SMART" id="SM00324">
    <property type="entry name" value="RhoGAP"/>
    <property type="match status" value="1"/>
</dbReference>
<keyword evidence="7" id="KW-1185">Reference proteome</keyword>
<reference evidence="6 7" key="1">
    <citation type="submission" date="2019-09" db="EMBL/GenBank/DDBJ databases">
        <authorList>
            <person name="Brejova B."/>
        </authorList>
    </citation>
    <scope>NUCLEOTIDE SEQUENCE [LARGE SCALE GENOMIC DNA]</scope>
</reference>
<dbReference type="GO" id="GO:0005886">
    <property type="term" value="C:plasma membrane"/>
    <property type="evidence" value="ECO:0007669"/>
    <property type="project" value="TreeGrafter"/>
</dbReference>
<dbReference type="SUPFAM" id="SSF103657">
    <property type="entry name" value="BAR/IMD domain-like"/>
    <property type="match status" value="1"/>
</dbReference>
<proteinExistence type="predicted"/>
<feature type="compositionally biased region" description="Low complexity" evidence="2">
    <location>
        <begin position="193"/>
        <end position="209"/>
    </location>
</feature>
<dbReference type="PROSITE" id="PS50238">
    <property type="entry name" value="RHOGAP"/>
    <property type="match status" value="1"/>
</dbReference>
<dbReference type="OrthoDB" id="2155291at2759"/>
<feature type="compositionally biased region" description="Low complexity" evidence="2">
    <location>
        <begin position="695"/>
        <end position="719"/>
    </location>
</feature>
<dbReference type="Gene3D" id="1.20.1270.60">
    <property type="entry name" value="Arfaptin homology (AH) domain/BAR domain"/>
    <property type="match status" value="2"/>
</dbReference>
<dbReference type="SUPFAM" id="SSF48350">
    <property type="entry name" value="GTPase activation domain, GAP"/>
    <property type="match status" value="1"/>
</dbReference>
<dbReference type="Pfam" id="PF00610">
    <property type="entry name" value="DEP"/>
    <property type="match status" value="1"/>
</dbReference>
<dbReference type="Proteomes" id="UP000398389">
    <property type="component" value="Unassembled WGS sequence"/>
</dbReference>
<organism evidence="6 7">
    <name type="scientific">Magnusiomyces paraingens</name>
    <dbReference type="NCBI Taxonomy" id="2606893"/>
    <lineage>
        <taxon>Eukaryota</taxon>
        <taxon>Fungi</taxon>
        <taxon>Dikarya</taxon>
        <taxon>Ascomycota</taxon>
        <taxon>Saccharomycotina</taxon>
        <taxon>Dipodascomycetes</taxon>
        <taxon>Dipodascales</taxon>
        <taxon>Dipodascaceae</taxon>
        <taxon>Magnusiomyces</taxon>
    </lineage>
</organism>
<gene>
    <name evidence="6" type="ORF">SAPINGB_P003982</name>
</gene>
<feature type="domain" description="F-BAR" evidence="5">
    <location>
        <begin position="1"/>
        <end position="453"/>
    </location>
</feature>
<dbReference type="InterPro" id="IPR008936">
    <property type="entry name" value="Rho_GTPase_activation_prot"/>
</dbReference>
<dbReference type="InterPro" id="IPR036390">
    <property type="entry name" value="WH_DNA-bd_sf"/>
</dbReference>
<name>A0A5E8BT71_9ASCO</name>
<evidence type="ECO:0000256" key="2">
    <source>
        <dbReference type="SAM" id="MobiDB-lite"/>
    </source>
</evidence>
<dbReference type="GO" id="GO:0005096">
    <property type="term" value="F:GTPase activator activity"/>
    <property type="evidence" value="ECO:0007669"/>
    <property type="project" value="TreeGrafter"/>
</dbReference>
<feature type="compositionally biased region" description="Polar residues" evidence="2">
    <location>
        <begin position="725"/>
        <end position="735"/>
    </location>
</feature>
<dbReference type="PROSITE" id="PS50186">
    <property type="entry name" value="DEP"/>
    <property type="match status" value="1"/>
</dbReference>
<dbReference type="GO" id="GO:0005737">
    <property type="term" value="C:cytoplasm"/>
    <property type="evidence" value="ECO:0007669"/>
    <property type="project" value="TreeGrafter"/>
</dbReference>
<evidence type="ECO:0000313" key="6">
    <source>
        <dbReference type="EMBL" id="VVT54251.1"/>
    </source>
</evidence>
<evidence type="ECO:0008006" key="8">
    <source>
        <dbReference type="Google" id="ProtNLM"/>
    </source>
</evidence>
<evidence type="ECO:0000259" key="3">
    <source>
        <dbReference type="PROSITE" id="PS50186"/>
    </source>
</evidence>
<dbReference type="RefSeq" id="XP_031854588.1">
    <property type="nucleotide sequence ID" value="XM_031998697.1"/>
</dbReference>
<dbReference type="EMBL" id="CABVLU010000003">
    <property type="protein sequence ID" value="VVT54251.1"/>
    <property type="molecule type" value="Genomic_DNA"/>
</dbReference>
<dbReference type="InterPro" id="IPR036388">
    <property type="entry name" value="WH-like_DNA-bd_sf"/>
</dbReference>
<dbReference type="GO" id="GO:0007010">
    <property type="term" value="P:cytoskeleton organization"/>
    <property type="evidence" value="ECO:0007669"/>
    <property type="project" value="TreeGrafter"/>
</dbReference>
<dbReference type="GO" id="GO:0007264">
    <property type="term" value="P:small GTPase-mediated signal transduction"/>
    <property type="evidence" value="ECO:0007669"/>
    <property type="project" value="TreeGrafter"/>
</dbReference>
<dbReference type="GeneID" id="43582797"/>
<dbReference type="InterPro" id="IPR000591">
    <property type="entry name" value="DEP_dom"/>
</dbReference>
<feature type="domain" description="Rho-GAP" evidence="4">
    <location>
        <begin position="487"/>
        <end position="685"/>
    </location>
</feature>
<dbReference type="PANTHER" id="PTHR23065:SF17">
    <property type="entry name" value="RHO-GTPASE-ACTIVATING PROTEIN RGD2"/>
    <property type="match status" value="1"/>
</dbReference>
<dbReference type="SUPFAM" id="SSF46785">
    <property type="entry name" value="Winged helix' DNA-binding domain"/>
    <property type="match status" value="1"/>
</dbReference>
<dbReference type="Pfam" id="PF00620">
    <property type="entry name" value="RhoGAP"/>
    <property type="match status" value="1"/>
</dbReference>
<dbReference type="AlphaFoldDB" id="A0A5E8BT71"/>
<dbReference type="GO" id="GO:0000935">
    <property type="term" value="C:division septum"/>
    <property type="evidence" value="ECO:0007669"/>
    <property type="project" value="TreeGrafter"/>
</dbReference>
<dbReference type="Gene3D" id="1.10.555.10">
    <property type="entry name" value="Rho GTPase activation protein"/>
    <property type="match status" value="1"/>
</dbReference>
<dbReference type="PROSITE" id="PS51741">
    <property type="entry name" value="F_BAR"/>
    <property type="match status" value="1"/>
</dbReference>
<dbReference type="InterPro" id="IPR027267">
    <property type="entry name" value="AH/BAR_dom_sf"/>
</dbReference>
<dbReference type="SMART" id="SM00055">
    <property type="entry name" value="FCH"/>
    <property type="match status" value="1"/>
</dbReference>
<dbReference type="InterPro" id="IPR001060">
    <property type="entry name" value="FCH_dom"/>
</dbReference>
<dbReference type="InterPro" id="IPR031160">
    <property type="entry name" value="F_BAR_dom"/>
</dbReference>
<feature type="domain" description="DEP" evidence="3">
    <location>
        <begin position="260"/>
        <end position="321"/>
    </location>
</feature>
<dbReference type="PANTHER" id="PTHR23065">
    <property type="entry name" value="PROLINE-SERINE-THREONINE PHOSPHATASE INTERACTING PROTEIN 1"/>
    <property type="match status" value="1"/>
</dbReference>
<sequence length="816" mass="90980">MSFTSNFWTPDYVGGLDALFKKLVQGCSENEEILALANARAEAEYAYGSRLNEIPVSLAPRKDGFGADEGASLRRSYEGIIKEMGEEGQHHVQVAENIRKMVIQPFGKWAAEHKERVDFSYDFLKGKVKSYEKEGQEVQKIQNRYFNKCRLYDDAKQEEETKLLEEQAKKEHLDSQGALSTSEADPPIPPESAPLASSSSSATISATTPVETPASSAEEDDEEEIELADVPYTRVMIRKLLSNMLAEIPQKNIKISILGTYDHISTGSEIVTWLTANVTSGSIPVAEKLGQDLIQNGFLRLVGQVGNKFANSSVFNYQWKRLAFTRAGLEQEQKSGNDLISSMAGEYLPGAISNYLSNPNPNETPIEKLAREVKELDQKTYEAITKYDTTRTTLEETIIRHLSYMERCENDRLKAIKVVLLDFTAAISNKVAGLKATLEKCLLYQESIVPERDIRYLIEENKTGFFVPKVTVYDNYYNPDEGWTFGGDIEMRARGDGKRVPLIVSAILRHLDDQYPLLQNDEVRLGVWTVEVPLEETHKLRKALNNGLSIDSETLSKFKAPIVASALKLYLLELPDSLVPSKSYELIKAIYNEQGGVEHQAARFKEIQALLQPLKLSSIATIDAISKHLERLMKIAKPSEEYRVSLGQELSFLFLRPKTQNLVTMSDRHGYFLARDFLENRNAIFDELKRKNSAASRRTSTFSSSTSSSAGSSKSLQRSVPVSGRHQQQMSSSLSPHADSHAATNSLNSSYRFDENTSFHVRPLNNAGSEETTGTSRFQFQTTAATSGSGNSAVPNGVEVIEVDDDDEVQVVNPPS</sequence>
<dbReference type="Gene3D" id="1.10.10.10">
    <property type="entry name" value="Winged helix-like DNA-binding domain superfamily/Winged helix DNA-binding domain"/>
    <property type="match status" value="1"/>
</dbReference>
<accession>A0A5E8BT71</accession>
<keyword evidence="1" id="KW-0175">Coiled coil</keyword>
<evidence type="ECO:0000259" key="4">
    <source>
        <dbReference type="PROSITE" id="PS50238"/>
    </source>
</evidence>
<dbReference type="Pfam" id="PF00611">
    <property type="entry name" value="FCH"/>
    <property type="match status" value="1"/>
</dbReference>
<evidence type="ECO:0000313" key="7">
    <source>
        <dbReference type="Proteomes" id="UP000398389"/>
    </source>
</evidence>
<dbReference type="InterPro" id="IPR000198">
    <property type="entry name" value="RhoGAP_dom"/>
</dbReference>
<feature type="region of interest" description="Disordered" evidence="2">
    <location>
        <begin position="168"/>
        <end position="225"/>
    </location>
</feature>
<evidence type="ECO:0000259" key="5">
    <source>
        <dbReference type="PROSITE" id="PS51741"/>
    </source>
</evidence>
<protein>
    <recommendedName>
        <fullName evidence="8">Rho-GAP domain-containing protein</fullName>
    </recommendedName>
</protein>
<feature type="region of interest" description="Disordered" evidence="2">
    <location>
        <begin position="695"/>
        <end position="744"/>
    </location>
</feature>
<evidence type="ECO:0000256" key="1">
    <source>
        <dbReference type="PROSITE-ProRule" id="PRU01077"/>
    </source>
</evidence>